<feature type="compositionally biased region" description="Basic and acidic residues" evidence="1">
    <location>
        <begin position="316"/>
        <end position="326"/>
    </location>
</feature>
<dbReference type="HOGENOM" id="CLU_826698_0_0_1"/>
<keyword evidence="3" id="KW-1185">Reference proteome</keyword>
<dbReference type="AlphaFoldDB" id="A0A0C3G4V8"/>
<name>A0A0C3G4V8_PILCF</name>
<feature type="region of interest" description="Disordered" evidence="1">
    <location>
        <begin position="316"/>
        <end position="336"/>
    </location>
</feature>
<evidence type="ECO:0000313" key="3">
    <source>
        <dbReference type="Proteomes" id="UP000054166"/>
    </source>
</evidence>
<dbReference type="OrthoDB" id="185373at2759"/>
<gene>
    <name evidence="2" type="ORF">PILCRDRAFT_810553</name>
</gene>
<sequence length="336" mass="38762">MHAFNTRYKQQHDDTPSPGLLFSENRKVEVYLLALFQALQHCDRPDLVFGLWDSMEILYDVSPNELLLSQLVRAAIVAINLDNSLEPVEQPSYIALEQNTLSREQARDGILRMMEESRPTKIRWKNSHPGLIARQIWRRAMIIHNPSLVNVQSPILTTAYDGAVSAATFERIATFRHQRLPEKITPTSMLTAFHCYIMLLESMSLWAEVPLIIAWMHAFKIEPPRKLREIIHGLWDEFSRGESRNPEEKRQHARFSKWLRGWTRKCRGHPPLTPTRVREILSGGKNQAGQITSEEQMLPQLLDTRKDARNIDGAEEQRKAEDELHAHGGRSTLIIT</sequence>
<protein>
    <submittedName>
        <fullName evidence="2">Uncharacterized protein</fullName>
    </submittedName>
</protein>
<organism evidence="2 3">
    <name type="scientific">Piloderma croceum (strain F 1598)</name>
    <dbReference type="NCBI Taxonomy" id="765440"/>
    <lineage>
        <taxon>Eukaryota</taxon>
        <taxon>Fungi</taxon>
        <taxon>Dikarya</taxon>
        <taxon>Basidiomycota</taxon>
        <taxon>Agaricomycotina</taxon>
        <taxon>Agaricomycetes</taxon>
        <taxon>Agaricomycetidae</taxon>
        <taxon>Atheliales</taxon>
        <taxon>Atheliaceae</taxon>
        <taxon>Piloderma</taxon>
    </lineage>
</organism>
<dbReference type="Proteomes" id="UP000054166">
    <property type="component" value="Unassembled WGS sequence"/>
</dbReference>
<evidence type="ECO:0000313" key="2">
    <source>
        <dbReference type="EMBL" id="KIM91295.1"/>
    </source>
</evidence>
<dbReference type="STRING" id="765440.A0A0C3G4V8"/>
<accession>A0A0C3G4V8</accession>
<dbReference type="EMBL" id="KN832971">
    <property type="protein sequence ID" value="KIM91295.1"/>
    <property type="molecule type" value="Genomic_DNA"/>
</dbReference>
<dbReference type="InParanoid" id="A0A0C3G4V8"/>
<evidence type="ECO:0000256" key="1">
    <source>
        <dbReference type="SAM" id="MobiDB-lite"/>
    </source>
</evidence>
<reference evidence="3" key="2">
    <citation type="submission" date="2015-01" db="EMBL/GenBank/DDBJ databases">
        <title>Evolutionary Origins and Diversification of the Mycorrhizal Mutualists.</title>
        <authorList>
            <consortium name="DOE Joint Genome Institute"/>
            <consortium name="Mycorrhizal Genomics Consortium"/>
            <person name="Kohler A."/>
            <person name="Kuo A."/>
            <person name="Nagy L.G."/>
            <person name="Floudas D."/>
            <person name="Copeland A."/>
            <person name="Barry K.W."/>
            <person name="Cichocki N."/>
            <person name="Veneault-Fourrey C."/>
            <person name="LaButti K."/>
            <person name="Lindquist E.A."/>
            <person name="Lipzen A."/>
            <person name="Lundell T."/>
            <person name="Morin E."/>
            <person name="Murat C."/>
            <person name="Riley R."/>
            <person name="Ohm R."/>
            <person name="Sun H."/>
            <person name="Tunlid A."/>
            <person name="Henrissat B."/>
            <person name="Grigoriev I.V."/>
            <person name="Hibbett D.S."/>
            <person name="Martin F."/>
        </authorList>
    </citation>
    <scope>NUCLEOTIDE SEQUENCE [LARGE SCALE GENOMIC DNA]</scope>
    <source>
        <strain evidence="3">F 1598</strain>
    </source>
</reference>
<reference evidence="2 3" key="1">
    <citation type="submission" date="2014-04" db="EMBL/GenBank/DDBJ databases">
        <authorList>
            <consortium name="DOE Joint Genome Institute"/>
            <person name="Kuo A."/>
            <person name="Tarkka M."/>
            <person name="Buscot F."/>
            <person name="Kohler A."/>
            <person name="Nagy L.G."/>
            <person name="Floudas D."/>
            <person name="Copeland A."/>
            <person name="Barry K.W."/>
            <person name="Cichocki N."/>
            <person name="Veneault-Fourrey C."/>
            <person name="LaButti K."/>
            <person name="Lindquist E.A."/>
            <person name="Lipzen A."/>
            <person name="Lundell T."/>
            <person name="Morin E."/>
            <person name="Murat C."/>
            <person name="Sun H."/>
            <person name="Tunlid A."/>
            <person name="Henrissat B."/>
            <person name="Grigoriev I.V."/>
            <person name="Hibbett D.S."/>
            <person name="Martin F."/>
            <person name="Nordberg H.P."/>
            <person name="Cantor M.N."/>
            <person name="Hua S.X."/>
        </authorList>
    </citation>
    <scope>NUCLEOTIDE SEQUENCE [LARGE SCALE GENOMIC DNA]</scope>
    <source>
        <strain evidence="2 3">F 1598</strain>
    </source>
</reference>
<proteinExistence type="predicted"/>